<evidence type="ECO:0008006" key="4">
    <source>
        <dbReference type="Google" id="ProtNLM"/>
    </source>
</evidence>
<feature type="chain" id="PRO_5042266741" description="Long-chain fatty acid transport protein" evidence="1">
    <location>
        <begin position="23"/>
        <end position="411"/>
    </location>
</feature>
<organism evidence="2 3">
    <name type="scientific">Plebeiibacterium marinum</name>
    <dbReference type="NCBI Taxonomy" id="2992111"/>
    <lineage>
        <taxon>Bacteria</taxon>
        <taxon>Pseudomonadati</taxon>
        <taxon>Bacteroidota</taxon>
        <taxon>Bacteroidia</taxon>
        <taxon>Marinilabiliales</taxon>
        <taxon>Marinilabiliaceae</taxon>
        <taxon>Plebeiibacterium</taxon>
    </lineage>
</organism>
<evidence type="ECO:0000256" key="1">
    <source>
        <dbReference type="SAM" id="SignalP"/>
    </source>
</evidence>
<comment type="caution">
    <text evidence="2">The sequence shown here is derived from an EMBL/GenBank/DDBJ whole genome shotgun (WGS) entry which is preliminary data.</text>
</comment>
<dbReference type="Gene3D" id="2.40.160.60">
    <property type="entry name" value="Outer membrane protein transport protein (OMPP1/FadL/TodX)"/>
    <property type="match status" value="1"/>
</dbReference>
<dbReference type="Proteomes" id="UP001207408">
    <property type="component" value="Unassembled WGS sequence"/>
</dbReference>
<name>A0AAE3MCM3_9BACT</name>
<dbReference type="RefSeq" id="WP_301198349.1">
    <property type="nucleotide sequence ID" value="NZ_JAPDPI010000008.1"/>
</dbReference>
<accession>A0AAE3MCM3</accession>
<keyword evidence="3" id="KW-1185">Reference proteome</keyword>
<protein>
    <recommendedName>
        <fullName evidence="4">Long-chain fatty acid transport protein</fullName>
    </recommendedName>
</protein>
<sequence>MMIKTKLLYIILIISLPAALLGQTGAPSAYTNFGIGSINNSGLVKNQGMGGTGMAIQTDNFINALNPASLTGIDSLNMLIDMGLRVNFTNYKTNEGNGDAISGGLHNISLAFRSAKNLYTSFGLSQVSSVGYNVATTSTIEGSMDIIGKEYKGTGGVNEVYLSNAVGIGKNFALGLKLSYLFGGIEKTEVFSSSVIGGALSVEYTDYVQQFKFEPGFQYRVNVFDQEISVGATYSPEVDFATNRSVTTSSSSGAGINEDIDDGTDYKIPVNMAGGVAWANKRGLKIAADYRFQEWSSVSYKSRAADLKDSHRFSMGAEFRNRETKRANPFLYQLGGYVEDSYIKVEGNSIIDTGISAGIGIPMRNSRSYFNINLNYGRRGPRGGDLIKENYFGINLSLSMVEFWFMKRQFD</sequence>
<proteinExistence type="predicted"/>
<reference evidence="2" key="1">
    <citation type="submission" date="2022-10" db="EMBL/GenBank/DDBJ databases">
        <authorList>
            <person name="Yu W.X."/>
        </authorList>
    </citation>
    <scope>NUCLEOTIDE SEQUENCE</scope>
    <source>
        <strain evidence="2">D04</strain>
    </source>
</reference>
<evidence type="ECO:0000313" key="3">
    <source>
        <dbReference type="Proteomes" id="UP001207408"/>
    </source>
</evidence>
<dbReference type="SUPFAM" id="SSF56935">
    <property type="entry name" value="Porins"/>
    <property type="match status" value="1"/>
</dbReference>
<keyword evidence="1" id="KW-0732">Signal</keyword>
<feature type="signal peptide" evidence="1">
    <location>
        <begin position="1"/>
        <end position="22"/>
    </location>
</feature>
<evidence type="ECO:0000313" key="2">
    <source>
        <dbReference type="EMBL" id="MCW3805107.1"/>
    </source>
</evidence>
<dbReference type="EMBL" id="JAPDPI010000008">
    <property type="protein sequence ID" value="MCW3805107.1"/>
    <property type="molecule type" value="Genomic_DNA"/>
</dbReference>
<dbReference type="AlphaFoldDB" id="A0AAE3MCM3"/>
<gene>
    <name evidence="2" type="ORF">OM074_05680</name>
</gene>